<keyword evidence="1" id="KW-1133">Transmembrane helix</keyword>
<reference evidence="2 3" key="1">
    <citation type="journal article" date="2012" name="Science">
        <title>The Paleozoic origin of enzymatic lignin decomposition reconstructed from 31 fungal genomes.</title>
        <authorList>
            <person name="Floudas D."/>
            <person name="Binder M."/>
            <person name="Riley R."/>
            <person name="Barry K."/>
            <person name="Blanchette R.A."/>
            <person name="Henrissat B."/>
            <person name="Martinez A.T."/>
            <person name="Otillar R."/>
            <person name="Spatafora J.W."/>
            <person name="Yadav J.S."/>
            <person name="Aerts A."/>
            <person name="Benoit I."/>
            <person name="Boyd A."/>
            <person name="Carlson A."/>
            <person name="Copeland A."/>
            <person name="Coutinho P.M."/>
            <person name="de Vries R.P."/>
            <person name="Ferreira P."/>
            <person name="Findley K."/>
            <person name="Foster B."/>
            <person name="Gaskell J."/>
            <person name="Glotzer D."/>
            <person name="Gorecki P."/>
            <person name="Heitman J."/>
            <person name="Hesse C."/>
            <person name="Hori C."/>
            <person name="Igarashi K."/>
            <person name="Jurgens J.A."/>
            <person name="Kallen N."/>
            <person name="Kersten P."/>
            <person name="Kohler A."/>
            <person name="Kuees U."/>
            <person name="Kumar T.K.A."/>
            <person name="Kuo A."/>
            <person name="LaButti K."/>
            <person name="Larrondo L.F."/>
            <person name="Lindquist E."/>
            <person name="Ling A."/>
            <person name="Lombard V."/>
            <person name="Lucas S."/>
            <person name="Lundell T."/>
            <person name="Martin R."/>
            <person name="McLaughlin D.J."/>
            <person name="Morgenstern I."/>
            <person name="Morin E."/>
            <person name="Murat C."/>
            <person name="Nagy L.G."/>
            <person name="Nolan M."/>
            <person name="Ohm R.A."/>
            <person name="Patyshakuliyeva A."/>
            <person name="Rokas A."/>
            <person name="Ruiz-Duenas F.J."/>
            <person name="Sabat G."/>
            <person name="Salamov A."/>
            <person name="Samejima M."/>
            <person name="Schmutz J."/>
            <person name="Slot J.C."/>
            <person name="St John F."/>
            <person name="Stenlid J."/>
            <person name="Sun H."/>
            <person name="Sun S."/>
            <person name="Syed K."/>
            <person name="Tsang A."/>
            <person name="Wiebenga A."/>
            <person name="Young D."/>
            <person name="Pisabarro A."/>
            <person name="Eastwood D.C."/>
            <person name="Martin F."/>
            <person name="Cullen D."/>
            <person name="Grigoriev I.V."/>
            <person name="Hibbett D.S."/>
        </authorList>
    </citation>
    <scope>NUCLEOTIDE SEQUENCE</scope>
    <source>
        <strain evidence="3">FP-58527</strain>
    </source>
</reference>
<feature type="transmembrane region" description="Helical" evidence="1">
    <location>
        <begin position="219"/>
        <end position="245"/>
    </location>
</feature>
<evidence type="ECO:0000313" key="2">
    <source>
        <dbReference type="EMBL" id="EPT00315.1"/>
    </source>
</evidence>
<dbReference type="OrthoDB" id="2797976at2759"/>
<dbReference type="InParanoid" id="S8FPU1"/>
<feature type="transmembrane region" description="Helical" evidence="1">
    <location>
        <begin position="49"/>
        <end position="68"/>
    </location>
</feature>
<accession>S8FPU1</accession>
<gene>
    <name evidence="2" type="ORF">FOMPIDRAFT_1023886</name>
</gene>
<name>S8FPU1_FOMSC</name>
<organism evidence="2 3">
    <name type="scientific">Fomitopsis schrenkii</name>
    <name type="common">Brown rot fungus</name>
    <dbReference type="NCBI Taxonomy" id="2126942"/>
    <lineage>
        <taxon>Eukaryota</taxon>
        <taxon>Fungi</taxon>
        <taxon>Dikarya</taxon>
        <taxon>Basidiomycota</taxon>
        <taxon>Agaricomycotina</taxon>
        <taxon>Agaricomycetes</taxon>
        <taxon>Polyporales</taxon>
        <taxon>Fomitopsis</taxon>
    </lineage>
</organism>
<feature type="transmembrane region" description="Helical" evidence="1">
    <location>
        <begin position="6"/>
        <end position="28"/>
    </location>
</feature>
<keyword evidence="1" id="KW-0812">Transmembrane</keyword>
<dbReference type="EMBL" id="KE504150">
    <property type="protein sequence ID" value="EPT00315.1"/>
    <property type="molecule type" value="Genomic_DNA"/>
</dbReference>
<feature type="transmembrane region" description="Helical" evidence="1">
    <location>
        <begin position="137"/>
        <end position="154"/>
    </location>
</feature>
<evidence type="ECO:0000256" key="1">
    <source>
        <dbReference type="SAM" id="Phobius"/>
    </source>
</evidence>
<evidence type="ECO:0008006" key="4">
    <source>
        <dbReference type="Google" id="ProtNLM"/>
    </source>
</evidence>
<dbReference type="Proteomes" id="UP000015241">
    <property type="component" value="Unassembled WGS sequence"/>
</dbReference>
<keyword evidence="1" id="KW-0472">Membrane</keyword>
<protein>
    <recommendedName>
        <fullName evidence="4">Transmembrane protein</fullName>
    </recommendedName>
</protein>
<keyword evidence="3" id="KW-1185">Reference proteome</keyword>
<sequence>MSPEIVVLYHAVFVSNCVQVSVAAMLTYEYVLAMGQGLRILRGRRTATFWLFSLNHLVMIGLVVTNVLEAIPWTQNYSCNAVAAIYDALQLLAYLIWAAISAVRAYVVSKGNRYLAGFVFALSIAQFAVSMYSDVMVTNIALVIGYGMAICDPISRFSSVFIDRAVLFTTICAIAADVLVLLATWRLTAGPEQTLRRVFMVESRGPFLNLLLRDGDVPVAQIVVTYIEALSLGTVFLVPVMSVLVSHFLRDIFQAAEDALSISNYESKDNALETGLEFRMMDQSNEISSYPSQFTDSGLA</sequence>
<feature type="transmembrane region" description="Helical" evidence="1">
    <location>
        <begin position="166"/>
        <end position="185"/>
    </location>
</feature>
<dbReference type="AlphaFoldDB" id="S8FPU1"/>
<evidence type="ECO:0000313" key="3">
    <source>
        <dbReference type="Proteomes" id="UP000015241"/>
    </source>
</evidence>
<dbReference type="HOGENOM" id="CLU_921455_0_0_1"/>
<proteinExistence type="predicted"/>
<feature type="transmembrane region" description="Helical" evidence="1">
    <location>
        <begin position="88"/>
        <end position="107"/>
    </location>
</feature>